<reference evidence="13" key="1">
    <citation type="submission" date="2023-10" db="EMBL/GenBank/DDBJ databases">
        <title>Genome assemblies of two species of porcelain crab, Petrolisthes cinctipes and Petrolisthes manimaculis (Anomura: Porcellanidae).</title>
        <authorList>
            <person name="Angst P."/>
        </authorList>
    </citation>
    <scope>NUCLEOTIDE SEQUENCE</scope>
    <source>
        <strain evidence="13">PB745_01</strain>
        <tissue evidence="13">Gill</tissue>
    </source>
</reference>
<dbReference type="GO" id="GO:0005283">
    <property type="term" value="F:amino acid:sodium symporter activity"/>
    <property type="evidence" value="ECO:0007669"/>
    <property type="project" value="TreeGrafter"/>
</dbReference>
<feature type="binding site" evidence="8">
    <location>
        <position position="328"/>
    </location>
    <ligand>
        <name>Na(+)</name>
        <dbReference type="ChEBI" id="CHEBI:29101"/>
        <label>1</label>
    </ligand>
</feature>
<feature type="transmembrane region" description="Helical" evidence="12">
    <location>
        <begin position="590"/>
        <end position="615"/>
    </location>
</feature>
<dbReference type="PROSITE" id="PS50267">
    <property type="entry name" value="NA_NEUROTRAN_SYMP_3"/>
    <property type="match status" value="1"/>
</dbReference>
<feature type="compositionally biased region" description="Basic and acidic residues" evidence="11">
    <location>
        <begin position="250"/>
        <end position="259"/>
    </location>
</feature>
<dbReference type="PROSITE" id="PS00754">
    <property type="entry name" value="NA_NEUROTRAN_SYMP_2"/>
    <property type="match status" value="1"/>
</dbReference>
<comment type="subcellular location">
    <subcellularLocation>
        <location evidence="1">Membrane</location>
        <topology evidence="1">Multi-pass membrane protein</topology>
    </subcellularLocation>
</comment>
<keyword evidence="6 12" id="KW-1133">Transmembrane helix</keyword>
<dbReference type="Proteomes" id="UP001286313">
    <property type="component" value="Unassembled WGS sequence"/>
</dbReference>
<evidence type="ECO:0000313" key="14">
    <source>
        <dbReference type="Proteomes" id="UP001286313"/>
    </source>
</evidence>
<evidence type="ECO:0000256" key="3">
    <source>
        <dbReference type="ARBA" id="ARBA00022448"/>
    </source>
</evidence>
<dbReference type="AlphaFoldDB" id="A0AAE1FS01"/>
<evidence type="ECO:0000256" key="10">
    <source>
        <dbReference type="RuleBase" id="RU003732"/>
    </source>
</evidence>
<proteinExistence type="inferred from homology"/>
<dbReference type="PANTHER" id="PTHR11616">
    <property type="entry name" value="SODIUM/CHLORIDE DEPENDENT TRANSPORTER"/>
    <property type="match status" value="1"/>
</dbReference>
<keyword evidence="9" id="KW-1015">Disulfide bond</keyword>
<evidence type="ECO:0000256" key="11">
    <source>
        <dbReference type="SAM" id="MobiDB-lite"/>
    </source>
</evidence>
<feature type="transmembrane region" description="Helical" evidence="12">
    <location>
        <begin position="344"/>
        <end position="362"/>
    </location>
</feature>
<feature type="transmembrane region" description="Helical" evidence="12">
    <location>
        <begin position="769"/>
        <end position="790"/>
    </location>
</feature>
<feature type="region of interest" description="Disordered" evidence="11">
    <location>
        <begin position="28"/>
        <end position="47"/>
    </location>
</feature>
<feature type="binding site" evidence="8">
    <location>
        <position position="564"/>
    </location>
    <ligand>
        <name>Na(+)</name>
        <dbReference type="ChEBI" id="CHEBI:29101"/>
        <label>1</label>
    </ligand>
</feature>
<accession>A0AAE1FS01</accession>
<evidence type="ECO:0000256" key="5">
    <source>
        <dbReference type="ARBA" id="ARBA00022847"/>
    </source>
</evidence>
<dbReference type="GO" id="GO:0005886">
    <property type="term" value="C:plasma membrane"/>
    <property type="evidence" value="ECO:0007669"/>
    <property type="project" value="TreeGrafter"/>
</dbReference>
<feature type="binding site" evidence="8">
    <location>
        <position position="596"/>
    </location>
    <ligand>
        <name>Na(+)</name>
        <dbReference type="ChEBI" id="CHEBI:29101"/>
        <label>1</label>
    </ligand>
</feature>
<evidence type="ECO:0000256" key="8">
    <source>
        <dbReference type="PIRSR" id="PIRSR600175-1"/>
    </source>
</evidence>
<evidence type="ECO:0000256" key="9">
    <source>
        <dbReference type="PIRSR" id="PIRSR600175-2"/>
    </source>
</evidence>
<feature type="compositionally biased region" description="Gly residues" evidence="11">
    <location>
        <begin position="214"/>
        <end position="229"/>
    </location>
</feature>
<feature type="transmembrane region" description="Helical" evidence="12">
    <location>
        <begin position="508"/>
        <end position="534"/>
    </location>
</feature>
<evidence type="ECO:0000256" key="12">
    <source>
        <dbReference type="SAM" id="Phobius"/>
    </source>
</evidence>
<gene>
    <name evidence="13" type="ORF">Pcinc_015970</name>
</gene>
<evidence type="ECO:0000256" key="1">
    <source>
        <dbReference type="ARBA" id="ARBA00004141"/>
    </source>
</evidence>
<feature type="region of interest" description="Disordered" evidence="11">
    <location>
        <begin position="882"/>
        <end position="906"/>
    </location>
</feature>
<dbReference type="PANTHER" id="PTHR11616:SF241">
    <property type="entry name" value="SODIUM- AND CHLORIDE-DEPENDENT GLYCINE TRANSPORTER 2"/>
    <property type="match status" value="1"/>
</dbReference>
<organism evidence="13 14">
    <name type="scientific">Petrolisthes cinctipes</name>
    <name type="common">Flat porcelain crab</name>
    <dbReference type="NCBI Taxonomy" id="88211"/>
    <lineage>
        <taxon>Eukaryota</taxon>
        <taxon>Metazoa</taxon>
        <taxon>Ecdysozoa</taxon>
        <taxon>Arthropoda</taxon>
        <taxon>Crustacea</taxon>
        <taxon>Multicrustacea</taxon>
        <taxon>Malacostraca</taxon>
        <taxon>Eumalacostraca</taxon>
        <taxon>Eucarida</taxon>
        <taxon>Decapoda</taxon>
        <taxon>Pleocyemata</taxon>
        <taxon>Anomura</taxon>
        <taxon>Galatheoidea</taxon>
        <taxon>Porcellanidae</taxon>
        <taxon>Petrolisthes</taxon>
    </lineage>
</organism>
<evidence type="ECO:0000256" key="2">
    <source>
        <dbReference type="ARBA" id="ARBA00006459"/>
    </source>
</evidence>
<feature type="binding site" evidence="8">
    <location>
        <position position="665"/>
    </location>
    <ligand>
        <name>Na(+)</name>
        <dbReference type="ChEBI" id="CHEBI:29101"/>
        <label>1</label>
    </ligand>
</feature>
<feature type="binding site" evidence="8">
    <location>
        <position position="661"/>
    </location>
    <ligand>
        <name>Na(+)</name>
        <dbReference type="ChEBI" id="CHEBI:29101"/>
        <label>1</label>
    </ligand>
</feature>
<dbReference type="SUPFAM" id="SSF161070">
    <property type="entry name" value="SNF-like"/>
    <property type="match status" value="1"/>
</dbReference>
<keyword evidence="3 10" id="KW-0813">Transport</keyword>
<dbReference type="NCBIfam" id="NF037979">
    <property type="entry name" value="Na_transp"/>
    <property type="match status" value="1"/>
</dbReference>
<keyword evidence="5 10" id="KW-0769">Symport</keyword>
<feature type="transmembrane region" description="Helical" evidence="12">
    <location>
        <begin position="315"/>
        <end position="332"/>
    </location>
</feature>
<feature type="compositionally biased region" description="Polar residues" evidence="11">
    <location>
        <begin position="883"/>
        <end position="892"/>
    </location>
</feature>
<feature type="compositionally biased region" description="Basic and acidic residues" evidence="11">
    <location>
        <begin position="893"/>
        <end position="906"/>
    </location>
</feature>
<keyword evidence="14" id="KW-1185">Reference proteome</keyword>
<evidence type="ECO:0000256" key="4">
    <source>
        <dbReference type="ARBA" id="ARBA00022692"/>
    </source>
</evidence>
<name>A0AAE1FS01_PETCI</name>
<feature type="transmembrane region" description="Helical" evidence="12">
    <location>
        <begin position="690"/>
        <end position="714"/>
    </location>
</feature>
<feature type="transmembrane region" description="Helical" evidence="12">
    <location>
        <begin position="720"/>
        <end position="742"/>
    </location>
</feature>
<feature type="disulfide bond" evidence="9">
    <location>
        <begin position="426"/>
        <end position="435"/>
    </location>
</feature>
<keyword evidence="7 12" id="KW-0472">Membrane</keyword>
<comment type="similarity">
    <text evidence="2 10">Belongs to the sodium:neurotransmitter symporter (SNF) (TC 2.A.22) family.</text>
</comment>
<evidence type="ECO:0000256" key="6">
    <source>
        <dbReference type="ARBA" id="ARBA00022989"/>
    </source>
</evidence>
<feature type="transmembrane region" description="Helical" evidence="12">
    <location>
        <begin position="649"/>
        <end position="670"/>
    </location>
</feature>
<feature type="binding site" evidence="8">
    <location>
        <position position="323"/>
    </location>
    <ligand>
        <name>Na(+)</name>
        <dbReference type="ChEBI" id="CHEBI:29101"/>
        <label>1</label>
    </ligand>
</feature>
<evidence type="ECO:0000256" key="7">
    <source>
        <dbReference type="ARBA" id="ARBA00023136"/>
    </source>
</evidence>
<dbReference type="EMBL" id="JAWQEG010001438">
    <property type="protein sequence ID" value="KAK3879463.1"/>
    <property type="molecule type" value="Genomic_DNA"/>
</dbReference>
<feature type="binding site" evidence="8">
    <location>
        <position position="664"/>
    </location>
    <ligand>
        <name>Na(+)</name>
        <dbReference type="ChEBI" id="CHEBI:29101"/>
        <label>1</label>
    </ligand>
</feature>
<feature type="transmembrane region" description="Helical" evidence="12">
    <location>
        <begin position="554"/>
        <end position="578"/>
    </location>
</feature>
<evidence type="ECO:0000313" key="13">
    <source>
        <dbReference type="EMBL" id="KAK3879463.1"/>
    </source>
</evidence>
<dbReference type="GO" id="GO:0046872">
    <property type="term" value="F:metal ion binding"/>
    <property type="evidence" value="ECO:0007669"/>
    <property type="project" value="UniProtKB-KW"/>
</dbReference>
<keyword evidence="4 10" id="KW-0812">Transmembrane</keyword>
<feature type="transmembrane region" description="Helical" evidence="12">
    <location>
        <begin position="392"/>
        <end position="415"/>
    </location>
</feature>
<dbReference type="GO" id="GO:0089718">
    <property type="term" value="P:amino acid import across plasma membrane"/>
    <property type="evidence" value="ECO:0007669"/>
    <property type="project" value="TreeGrafter"/>
</dbReference>
<feature type="binding site" evidence="8">
    <location>
        <position position="321"/>
    </location>
    <ligand>
        <name>Na(+)</name>
        <dbReference type="ChEBI" id="CHEBI:29101"/>
        <label>1</label>
    </ligand>
</feature>
<comment type="caution">
    <text evidence="13">The sequence shown here is derived from an EMBL/GenBank/DDBJ whole genome shotgun (WGS) entry which is preliminary data.</text>
</comment>
<feature type="transmembrane region" description="Helical" evidence="12">
    <location>
        <begin position="810"/>
        <end position="832"/>
    </location>
</feature>
<feature type="region of interest" description="Disordered" evidence="11">
    <location>
        <begin position="187"/>
        <end position="277"/>
    </location>
</feature>
<sequence length="906" mass="99399">MEGNTNSSTSSSIISPVVHSTTVTAYVHPTVNNSPPSPPSVQTGIPSVADDLATNANTVTGPSLSRTTATTGRVSFAATPSILASPPCSPTTTPVTTSTRAKRNTGVSAGPAVYFPPVNASVRVTPFRVSFPSAKKKTRAPFIASYRAPSSAPALITNPVPAPHFGSQCNSPCDVCEEYYPYTPSNNTYPRTTSFAINTGSPDKQPRKYSMTTKGGGGGEGKSNEGGGGKRGKKEGEVEQLRLETTSLLHKGEERKEEKNEEGDGGNVEERREEGEMEGDVVVVTNYISTTSKMSSLSQDSGCNERGNWQSKWDYFLSVAGFAIGLANVWRFPYLCYMNGGGAFLVPYLLVLVLVGIPLYLMESAIGQFASSSCITIYNVCPILKGAGQTTFLVNLIFVTVYNVIIAYPLVYLGYSFTTHLPWASCSNSWNSLQCSLVDSRNTTTGNYTLEEGPLSPADEFFHNKVLELTDGMTDLGGFNWPVVGASLFIWAFVFLCVFKGINVFGKVVWFTATFPFLMLFTLLLRGLTLPGAWDGVYFYLWPDFTKLKELKVWAAAAAQIFYSLGPGWGILTTLGSYNKFRNPCLRNSLLVPLLNCSTSILAGFVVFSVLGFMAQRMNTTVDKVTAAGPSLVFITYPEALSLMPFSPLWAVLFFLMIFFLGIDSMIAHIETLTVSLVDEVPSLRPWRGLVTLLVCCVDILFSLLFCTKGGIYWLTLMDWYSASYTLILNSLCEVIVFVFIYGKYEGVFAGAGRTVRDLQMMNNERISYLWYGAWLFVTPIVLLLIFINTMVSSGPATYRGEELPGWSQAIGWGISLASMIPLPVYFLYYLTCKAKGSLCKRLRAGFTPSESWGPAFESHREEWQSLCRQQPLRHPLLHPDLSSPQLHSNPKSQHEYSSKREAVCV</sequence>
<feature type="transmembrane region" description="Helical" evidence="12">
    <location>
        <begin position="479"/>
        <end position="499"/>
    </location>
</feature>
<keyword evidence="8" id="KW-0915">Sodium</keyword>
<dbReference type="PRINTS" id="PR00176">
    <property type="entry name" value="NANEUSMPORT"/>
</dbReference>
<dbReference type="PROSITE" id="PS00610">
    <property type="entry name" value="NA_NEUROTRAN_SYMP_1"/>
    <property type="match status" value="1"/>
</dbReference>
<protein>
    <recommendedName>
        <fullName evidence="10">Transporter</fullName>
    </recommendedName>
</protein>
<dbReference type="Pfam" id="PF00209">
    <property type="entry name" value="SNF"/>
    <property type="match status" value="1"/>
</dbReference>
<keyword evidence="8" id="KW-0479">Metal-binding</keyword>
<dbReference type="InterPro" id="IPR037272">
    <property type="entry name" value="SNS_sf"/>
</dbReference>
<dbReference type="InterPro" id="IPR000175">
    <property type="entry name" value="Na/ntran_symport"/>
</dbReference>